<accession>A0A5E6WK59</accession>
<dbReference type="Proteomes" id="UP000326241">
    <property type="component" value="Unassembled WGS sequence"/>
</dbReference>
<evidence type="ECO:0000313" key="2">
    <source>
        <dbReference type="Proteomes" id="UP000326241"/>
    </source>
</evidence>
<gene>
    <name evidence="1" type="ORF">PS624_04755</name>
</gene>
<name>A0A5E6WK59_PSEFL</name>
<evidence type="ECO:0000313" key="1">
    <source>
        <dbReference type="EMBL" id="VVN29398.1"/>
    </source>
</evidence>
<sequence length="35" mass="4006">MVDWSRYSSCGPALTLTLSQWERGLTEVSLRYTPT</sequence>
<dbReference type="EMBL" id="CABVGZ010000067">
    <property type="protein sequence ID" value="VVN29398.1"/>
    <property type="molecule type" value="Genomic_DNA"/>
</dbReference>
<reference evidence="1 2" key="1">
    <citation type="submission" date="2019-09" db="EMBL/GenBank/DDBJ databases">
        <authorList>
            <person name="Chandra G."/>
            <person name="Truman W A."/>
        </authorList>
    </citation>
    <scope>NUCLEOTIDE SEQUENCE [LARGE SCALE GENOMIC DNA]</scope>
    <source>
        <strain evidence="1">PS624</strain>
    </source>
</reference>
<organism evidence="1 2">
    <name type="scientific">Pseudomonas fluorescens</name>
    <dbReference type="NCBI Taxonomy" id="294"/>
    <lineage>
        <taxon>Bacteria</taxon>
        <taxon>Pseudomonadati</taxon>
        <taxon>Pseudomonadota</taxon>
        <taxon>Gammaproteobacteria</taxon>
        <taxon>Pseudomonadales</taxon>
        <taxon>Pseudomonadaceae</taxon>
        <taxon>Pseudomonas</taxon>
    </lineage>
</organism>
<protein>
    <submittedName>
        <fullName evidence="1">Uncharacterized protein</fullName>
    </submittedName>
</protein>
<dbReference type="AlphaFoldDB" id="A0A5E6WK59"/>
<proteinExistence type="predicted"/>